<keyword evidence="2" id="KW-0349">Heme</keyword>
<keyword evidence="5" id="KW-0456">Lyase</keyword>
<name>A0ABW7FCN1_9BURK</name>
<dbReference type="Pfam" id="PF13816">
    <property type="entry name" value="Dehydratase_hem"/>
    <property type="match status" value="1"/>
</dbReference>
<evidence type="ECO:0000256" key="3">
    <source>
        <dbReference type="ARBA" id="ARBA00022723"/>
    </source>
</evidence>
<comment type="caution">
    <text evidence="7">The sequence shown here is derived from an EMBL/GenBank/DDBJ whole genome shotgun (WGS) entry which is preliminary data.</text>
</comment>
<evidence type="ECO:0000256" key="1">
    <source>
        <dbReference type="ARBA" id="ARBA00001970"/>
    </source>
</evidence>
<keyword evidence="8" id="KW-1185">Reference proteome</keyword>
<comment type="similarity">
    <text evidence="6">Belongs to the heme-containing dehydratase family.</text>
</comment>
<reference evidence="7 8" key="1">
    <citation type="submission" date="2024-08" db="EMBL/GenBank/DDBJ databases">
        <authorList>
            <person name="Lu H."/>
        </authorList>
    </citation>
    <scope>NUCLEOTIDE SEQUENCE [LARGE SCALE GENOMIC DNA]</scope>
    <source>
        <strain evidence="7 8">LYH14W</strain>
    </source>
</reference>
<evidence type="ECO:0000313" key="7">
    <source>
        <dbReference type="EMBL" id="MFG6432987.1"/>
    </source>
</evidence>
<evidence type="ECO:0000256" key="5">
    <source>
        <dbReference type="ARBA" id="ARBA00023239"/>
    </source>
</evidence>
<evidence type="ECO:0000256" key="6">
    <source>
        <dbReference type="ARBA" id="ARBA00034312"/>
    </source>
</evidence>
<dbReference type="Proteomes" id="UP001606210">
    <property type="component" value="Unassembled WGS sequence"/>
</dbReference>
<sequence length="312" mass="35727">MKQVVIAYFGVQYRSGPGRMAAREGLAFLRHAATLADGPRHHDLAFAIDDAGYDTLVWAAYWTDMASFERWQRGQDFDRWWNSEDRLEGPCGWFCEVAKPEVERFETLFSTGDHPEGLSILAPSMSGEIQEHAYWGSMRDRLPASQTDALRGAGVIAPPVPGRRVRMSGLENLALIRSGQDWSDTQGRERRLYLQQIEPKLREGMDFLRDSGLDVGCLGNRYLVHVDDDFSPVERSYGLSWWRDLECMERWSESHSTHLEIFGAFMRTVQQMNFKLDLRLYHEVSVLRAASQSFEYLNCHPKTGLLRLAGSQ</sequence>
<keyword evidence="4" id="KW-0408">Iron</keyword>
<protein>
    <submittedName>
        <fullName evidence="7">Phenylacetaldoxime dehydratase family protein</fullName>
    </submittedName>
</protein>
<dbReference type="EMBL" id="JBIGHV010000010">
    <property type="protein sequence ID" value="MFG6432987.1"/>
    <property type="molecule type" value="Genomic_DNA"/>
</dbReference>
<keyword evidence="3" id="KW-0479">Metal-binding</keyword>
<evidence type="ECO:0000256" key="2">
    <source>
        <dbReference type="ARBA" id="ARBA00022617"/>
    </source>
</evidence>
<dbReference type="InterPro" id="IPR025702">
    <property type="entry name" value="OXD"/>
</dbReference>
<proteinExistence type="inferred from homology"/>
<gene>
    <name evidence="7" type="ORF">ACG00Y_23940</name>
</gene>
<comment type="cofactor">
    <cofactor evidence="1">
        <name>heme b</name>
        <dbReference type="ChEBI" id="CHEBI:60344"/>
    </cofactor>
</comment>
<evidence type="ECO:0000313" key="8">
    <source>
        <dbReference type="Proteomes" id="UP001606210"/>
    </source>
</evidence>
<organism evidence="7 8">
    <name type="scientific">Pelomonas parva</name>
    <dbReference type="NCBI Taxonomy" id="3299032"/>
    <lineage>
        <taxon>Bacteria</taxon>
        <taxon>Pseudomonadati</taxon>
        <taxon>Pseudomonadota</taxon>
        <taxon>Betaproteobacteria</taxon>
        <taxon>Burkholderiales</taxon>
        <taxon>Sphaerotilaceae</taxon>
        <taxon>Roseateles</taxon>
    </lineage>
</organism>
<evidence type="ECO:0000256" key="4">
    <source>
        <dbReference type="ARBA" id="ARBA00023004"/>
    </source>
</evidence>
<accession>A0ABW7FCN1</accession>
<dbReference type="RefSeq" id="WP_394483294.1">
    <property type="nucleotide sequence ID" value="NZ_JBIGHV010000010.1"/>
</dbReference>